<reference evidence="1 2" key="1">
    <citation type="submission" date="2015-01" db="EMBL/GenBank/DDBJ databases">
        <title>Evolution of Trichinella species and genotypes.</title>
        <authorList>
            <person name="Korhonen P.K."/>
            <person name="Edoardo P."/>
            <person name="Giuseppe L.R."/>
            <person name="Gasser R.B."/>
        </authorList>
    </citation>
    <scope>NUCLEOTIDE SEQUENCE [LARGE SCALE GENOMIC DNA]</scope>
    <source>
        <strain evidence="1">ISS2496</strain>
    </source>
</reference>
<gene>
    <name evidence="1" type="ORF">T12_3226</name>
</gene>
<organism evidence="1 2">
    <name type="scientific">Trichinella patagoniensis</name>
    <dbReference type="NCBI Taxonomy" id="990121"/>
    <lineage>
        <taxon>Eukaryota</taxon>
        <taxon>Metazoa</taxon>
        <taxon>Ecdysozoa</taxon>
        <taxon>Nematoda</taxon>
        <taxon>Enoplea</taxon>
        <taxon>Dorylaimia</taxon>
        <taxon>Trichinellida</taxon>
        <taxon>Trichinellidae</taxon>
        <taxon>Trichinella</taxon>
    </lineage>
</organism>
<accession>A0A0V0Z064</accession>
<evidence type="ECO:0000313" key="2">
    <source>
        <dbReference type="Proteomes" id="UP000054783"/>
    </source>
</evidence>
<dbReference type="Proteomes" id="UP000054783">
    <property type="component" value="Unassembled WGS sequence"/>
</dbReference>
<name>A0A0V0Z064_9BILA</name>
<comment type="caution">
    <text evidence="1">The sequence shown here is derived from an EMBL/GenBank/DDBJ whole genome shotgun (WGS) entry which is preliminary data.</text>
</comment>
<dbReference type="EMBL" id="JYDQ01001119">
    <property type="protein sequence ID" value="KRY05768.1"/>
    <property type="molecule type" value="Genomic_DNA"/>
</dbReference>
<keyword evidence="2" id="KW-1185">Reference proteome</keyword>
<sequence length="39" mass="4454">MAHQSPFLSLLASATRGFYFYVQSAQSALELFIRMSNNR</sequence>
<proteinExistence type="predicted"/>
<evidence type="ECO:0000313" key="1">
    <source>
        <dbReference type="EMBL" id="KRY05768.1"/>
    </source>
</evidence>
<dbReference type="AlphaFoldDB" id="A0A0V0Z064"/>
<protein>
    <submittedName>
        <fullName evidence="1">Uncharacterized protein</fullName>
    </submittedName>
</protein>